<dbReference type="AlphaFoldDB" id="A0A024TH33"/>
<dbReference type="RefSeq" id="XP_008877792.1">
    <property type="nucleotide sequence ID" value="XM_008879570.1"/>
</dbReference>
<proteinExistence type="predicted"/>
<dbReference type="GeneID" id="20089552"/>
<protein>
    <submittedName>
        <fullName evidence="1">Uncharacterized protein</fullName>
    </submittedName>
</protein>
<dbReference type="OrthoDB" id="1735038at2759"/>
<gene>
    <name evidence="1" type="ORF">H310_12502</name>
</gene>
<evidence type="ECO:0000313" key="1">
    <source>
        <dbReference type="EMBL" id="ETV93450.1"/>
    </source>
</evidence>
<reference evidence="1" key="1">
    <citation type="submission" date="2013-12" db="EMBL/GenBank/DDBJ databases">
        <title>The Genome Sequence of Aphanomyces invadans NJM9701.</title>
        <authorList>
            <consortium name="The Broad Institute Genomics Platform"/>
            <person name="Russ C."/>
            <person name="Tyler B."/>
            <person name="van West P."/>
            <person name="Dieguez-Uribeondo J."/>
            <person name="Young S.K."/>
            <person name="Zeng Q."/>
            <person name="Gargeya S."/>
            <person name="Fitzgerald M."/>
            <person name="Abouelleil A."/>
            <person name="Alvarado L."/>
            <person name="Chapman S.B."/>
            <person name="Gainer-Dewar J."/>
            <person name="Goldberg J."/>
            <person name="Griggs A."/>
            <person name="Gujja S."/>
            <person name="Hansen M."/>
            <person name="Howarth C."/>
            <person name="Imamovic A."/>
            <person name="Ireland A."/>
            <person name="Larimer J."/>
            <person name="McCowan C."/>
            <person name="Murphy C."/>
            <person name="Pearson M."/>
            <person name="Poon T.W."/>
            <person name="Priest M."/>
            <person name="Roberts A."/>
            <person name="Saif S."/>
            <person name="Shea T."/>
            <person name="Sykes S."/>
            <person name="Wortman J."/>
            <person name="Nusbaum C."/>
            <person name="Birren B."/>
        </authorList>
    </citation>
    <scope>NUCLEOTIDE SEQUENCE [LARGE SCALE GENOMIC DNA]</scope>
    <source>
        <strain evidence="1">NJM9701</strain>
    </source>
</reference>
<accession>A0A024TH33</accession>
<organism evidence="1">
    <name type="scientific">Aphanomyces invadans</name>
    <dbReference type="NCBI Taxonomy" id="157072"/>
    <lineage>
        <taxon>Eukaryota</taxon>
        <taxon>Sar</taxon>
        <taxon>Stramenopiles</taxon>
        <taxon>Oomycota</taxon>
        <taxon>Saprolegniomycetes</taxon>
        <taxon>Saprolegniales</taxon>
        <taxon>Verrucalvaceae</taxon>
        <taxon>Aphanomyces</taxon>
    </lineage>
</organism>
<dbReference type="InterPro" id="IPR029058">
    <property type="entry name" value="AB_hydrolase_fold"/>
</dbReference>
<sequence length="124" mass="13275">MFNDIQLSCCLPGDDVNMTLSELYWQAYGISRADTDAGIATTNLKDGGWTIDVENVVFVSVNFDPWASASITNNATGFVNLKSHVEHSDGMPCGCDVYAAAPSDLLAPRAAHDHIGVGHPRLHA</sequence>
<dbReference type="VEuPathDB" id="FungiDB:H310_12502"/>
<name>A0A024TH33_9STRA</name>
<dbReference type="EMBL" id="KI913991">
    <property type="protein sequence ID" value="ETV93450.1"/>
    <property type="molecule type" value="Genomic_DNA"/>
</dbReference>
<dbReference type="Gene3D" id="3.40.50.1820">
    <property type="entry name" value="alpha/beta hydrolase"/>
    <property type="match status" value="1"/>
</dbReference>